<keyword evidence="5" id="KW-0217">Developmental protein</keyword>
<accession>A0A8K0A9M0</accession>
<evidence type="ECO:0000313" key="14">
    <source>
        <dbReference type="Proteomes" id="UP000838412"/>
    </source>
</evidence>
<dbReference type="GO" id="GO:0005814">
    <property type="term" value="C:centriole"/>
    <property type="evidence" value="ECO:0007669"/>
    <property type="project" value="TreeGrafter"/>
</dbReference>
<evidence type="ECO:0000256" key="12">
    <source>
        <dbReference type="SAM" id="MobiDB-lite"/>
    </source>
</evidence>
<proteinExistence type="predicted"/>
<dbReference type="PANTHER" id="PTHR46822">
    <property type="entry name" value="COILED-COIL ALPHA-HELICAL ROD PROTEIN 1"/>
    <property type="match status" value="1"/>
</dbReference>
<evidence type="ECO:0000256" key="4">
    <source>
        <dbReference type="ARBA" id="ARBA00016468"/>
    </source>
</evidence>
<evidence type="ECO:0000256" key="5">
    <source>
        <dbReference type="ARBA" id="ARBA00022473"/>
    </source>
</evidence>
<comment type="function">
    <text evidence="1">May be a regulator of keratinocyte proliferation or differentiation.</text>
</comment>
<feature type="coiled-coil region" evidence="11">
    <location>
        <begin position="98"/>
        <end position="281"/>
    </location>
</feature>
<dbReference type="GO" id="GO:0006611">
    <property type="term" value="P:protein export from nucleus"/>
    <property type="evidence" value="ECO:0007669"/>
    <property type="project" value="TreeGrafter"/>
</dbReference>
<reference evidence="13" key="1">
    <citation type="submission" date="2022-01" db="EMBL/GenBank/DDBJ databases">
        <authorList>
            <person name="Braso-Vives M."/>
        </authorList>
    </citation>
    <scope>NUCLEOTIDE SEQUENCE</scope>
</reference>
<evidence type="ECO:0000256" key="3">
    <source>
        <dbReference type="ARBA" id="ARBA00004496"/>
    </source>
</evidence>
<evidence type="ECO:0000256" key="8">
    <source>
        <dbReference type="ARBA" id="ARBA00023054"/>
    </source>
</evidence>
<keyword evidence="7" id="KW-0221">Differentiation</keyword>
<evidence type="ECO:0000256" key="10">
    <source>
        <dbReference type="ARBA" id="ARBA00031932"/>
    </source>
</evidence>
<evidence type="ECO:0000313" key="13">
    <source>
        <dbReference type="EMBL" id="CAH1271349.1"/>
    </source>
</evidence>
<name>A0A8K0A9M0_BRALA</name>
<evidence type="ECO:0000256" key="2">
    <source>
        <dbReference type="ARBA" id="ARBA00004123"/>
    </source>
</evidence>
<keyword evidence="9" id="KW-0539">Nucleus</keyword>
<feature type="region of interest" description="Disordered" evidence="12">
    <location>
        <begin position="1"/>
        <end position="38"/>
    </location>
</feature>
<gene>
    <name evidence="13" type="primary">CCHCR1</name>
    <name evidence="13" type="ORF">BLAG_LOCUS23415</name>
</gene>
<protein>
    <recommendedName>
        <fullName evidence="4">Coiled-coil alpha-helical rod protein 1</fullName>
    </recommendedName>
    <alternativeName>
        <fullName evidence="10">Alpha-helical coiled-coil rod protein</fullName>
    </alternativeName>
</protein>
<dbReference type="GO" id="GO:0005634">
    <property type="term" value="C:nucleus"/>
    <property type="evidence" value="ECO:0007669"/>
    <property type="project" value="UniProtKB-SubCell"/>
</dbReference>
<feature type="coiled-coil region" evidence="11">
    <location>
        <begin position="332"/>
        <end position="401"/>
    </location>
</feature>
<keyword evidence="14" id="KW-1185">Reference proteome</keyword>
<feature type="region of interest" description="Disordered" evidence="12">
    <location>
        <begin position="702"/>
        <end position="728"/>
    </location>
</feature>
<dbReference type="GO" id="GO:0005737">
    <property type="term" value="C:cytoplasm"/>
    <property type="evidence" value="ECO:0007669"/>
    <property type="project" value="UniProtKB-SubCell"/>
</dbReference>
<dbReference type="Proteomes" id="UP000838412">
    <property type="component" value="Chromosome 8"/>
</dbReference>
<dbReference type="Pfam" id="PF07111">
    <property type="entry name" value="HCR"/>
    <property type="match status" value="1"/>
</dbReference>
<evidence type="ECO:0000256" key="11">
    <source>
        <dbReference type="SAM" id="Coils"/>
    </source>
</evidence>
<dbReference type="AlphaFoldDB" id="A0A8K0A9M0"/>
<evidence type="ECO:0000256" key="1">
    <source>
        <dbReference type="ARBA" id="ARBA00003936"/>
    </source>
</evidence>
<evidence type="ECO:0000256" key="9">
    <source>
        <dbReference type="ARBA" id="ARBA00023242"/>
    </source>
</evidence>
<comment type="subcellular location">
    <subcellularLocation>
        <location evidence="3">Cytoplasm</location>
    </subcellularLocation>
    <subcellularLocation>
        <location evidence="2">Nucleus</location>
    </subcellularLocation>
</comment>
<dbReference type="GO" id="GO:0030154">
    <property type="term" value="P:cell differentiation"/>
    <property type="evidence" value="ECO:0007669"/>
    <property type="project" value="UniProtKB-KW"/>
</dbReference>
<feature type="region of interest" description="Disordered" evidence="12">
    <location>
        <begin position="470"/>
        <end position="503"/>
    </location>
</feature>
<keyword evidence="8 11" id="KW-0175">Coiled coil</keyword>
<dbReference type="OrthoDB" id="193258at2759"/>
<dbReference type="PANTHER" id="PTHR46822:SF1">
    <property type="entry name" value="COILED-COIL ALPHA-HELICAL ROD PROTEIN 1"/>
    <property type="match status" value="1"/>
</dbReference>
<organism evidence="13 14">
    <name type="scientific">Branchiostoma lanceolatum</name>
    <name type="common">Common lancelet</name>
    <name type="synonym">Amphioxus lanceolatum</name>
    <dbReference type="NCBI Taxonomy" id="7740"/>
    <lineage>
        <taxon>Eukaryota</taxon>
        <taxon>Metazoa</taxon>
        <taxon>Chordata</taxon>
        <taxon>Cephalochordata</taxon>
        <taxon>Leptocardii</taxon>
        <taxon>Amphioxiformes</taxon>
        <taxon>Branchiostomatidae</taxon>
        <taxon>Branchiostoma</taxon>
    </lineage>
</organism>
<dbReference type="InterPro" id="IPR009800">
    <property type="entry name" value="HCR"/>
</dbReference>
<evidence type="ECO:0000256" key="6">
    <source>
        <dbReference type="ARBA" id="ARBA00022490"/>
    </source>
</evidence>
<evidence type="ECO:0000256" key="7">
    <source>
        <dbReference type="ARBA" id="ARBA00022782"/>
    </source>
</evidence>
<keyword evidence="6" id="KW-0963">Cytoplasm</keyword>
<dbReference type="EMBL" id="OV696693">
    <property type="protein sequence ID" value="CAH1271349.1"/>
    <property type="molecule type" value="Genomic_DNA"/>
</dbReference>
<feature type="compositionally biased region" description="Polar residues" evidence="12">
    <location>
        <begin position="710"/>
        <end position="720"/>
    </location>
</feature>
<sequence length="753" mass="86471">MAADLNPPEAFSLPKQPTQGARNVPQLVPPSHFETPPVEDSWTQVRKLTRDVLDLRTENQQLRQARTAVIPTGEEIRARVDLHKSGNEETTRHLQGIIDKQINDIVHLKAELTALKVEHSREVQVLQQQVSAKDRQVEDAAVQARRRLEDTQRKHQDELHKIKVTHEEEIKGATSSLSSLQKQLEENRSDYEQRLAELEDQIYRSALEREELQEKVRTTADELQSSRSLVSQLKVHLEQMETERQAAEQWKQERGDKLQRIKDLELQVENLQSTEQLLNVRLASFTDILSIQEADITKSKSDGSDLNKRMNSLLTRWREKVYALMVQLWSQEIVHKKDIANYKQKIADLEDQLNSSTSHSEVLSHMLADRTAELQMERTRVQTLQGEVTSAQDTAVSLQDKLDAQVAANGQLCDLTKRTFEAFAALEDKLQAGGSRLTSFSQRLNFAVGRLDMLQGLFARKEAMWRIKLEESTNQSKEEEEQPEHEHDGMRPSQLQEELERVRRERDQLAAQMREDSQLLDQRMAANRHKFEGQLKEQQETIVQLHKLMEEKSQKCQSLGEQLSRLEDNIQEANQTIDGLKIELAKQQIEAEKAVEDRGKEVQASLVEQLAEMERKVNDARREHTKAVVQLRQAERQAGREKERGQQQLHLQEQHYQRQLQKLQEQLREVDRDRNMLMATLRQEGLIGQYKQHRAAAAKAVADTHPEGAENTTRTGTAGKQQPIEPLSSVVEDLRSLTATVLGEEGDTDSSED</sequence>